<dbReference type="RefSeq" id="XP_046066960.1">
    <property type="nucleotide sequence ID" value="XM_046221150.1"/>
</dbReference>
<dbReference type="AlphaFoldDB" id="A0AAD4KF26"/>
<proteinExistence type="predicted"/>
<dbReference type="EMBL" id="JAJTJA010000013">
    <property type="protein sequence ID" value="KAH8690764.1"/>
    <property type="molecule type" value="Genomic_DNA"/>
</dbReference>
<name>A0AAD4KF26_9EURO</name>
<reference evidence="1" key="1">
    <citation type="submission" date="2021-12" db="EMBL/GenBank/DDBJ databases">
        <title>Convergent genome expansion in fungi linked to evolution of root-endophyte symbiosis.</title>
        <authorList>
            <consortium name="DOE Joint Genome Institute"/>
            <person name="Ke Y.-H."/>
            <person name="Bonito G."/>
            <person name="Liao H.-L."/>
            <person name="Looney B."/>
            <person name="Rojas-Flechas A."/>
            <person name="Nash J."/>
            <person name="Hameed K."/>
            <person name="Schadt C."/>
            <person name="Martin F."/>
            <person name="Crous P.W."/>
            <person name="Miettinen O."/>
            <person name="Magnuson J.K."/>
            <person name="Labbe J."/>
            <person name="Jacobson D."/>
            <person name="Doktycz M.J."/>
            <person name="Veneault-Fourrey C."/>
            <person name="Kuo A."/>
            <person name="Mondo S."/>
            <person name="Calhoun S."/>
            <person name="Riley R."/>
            <person name="Ohm R."/>
            <person name="LaButti K."/>
            <person name="Andreopoulos B."/>
            <person name="Pangilinan J."/>
            <person name="Nolan M."/>
            <person name="Tritt A."/>
            <person name="Clum A."/>
            <person name="Lipzen A."/>
            <person name="Daum C."/>
            <person name="Barry K."/>
            <person name="Grigoriev I.V."/>
            <person name="Vilgalys R."/>
        </authorList>
    </citation>
    <scope>NUCLEOTIDE SEQUENCE</scope>
    <source>
        <strain evidence="1">PMI_201</strain>
    </source>
</reference>
<comment type="caution">
    <text evidence="1">The sequence shown here is derived from an EMBL/GenBank/DDBJ whole genome shotgun (WGS) entry which is preliminary data.</text>
</comment>
<evidence type="ECO:0000313" key="2">
    <source>
        <dbReference type="Proteomes" id="UP001201262"/>
    </source>
</evidence>
<evidence type="ECO:0000313" key="1">
    <source>
        <dbReference type="EMBL" id="KAH8690764.1"/>
    </source>
</evidence>
<organism evidence="1 2">
    <name type="scientific">Talaromyces proteolyticus</name>
    <dbReference type="NCBI Taxonomy" id="1131652"/>
    <lineage>
        <taxon>Eukaryota</taxon>
        <taxon>Fungi</taxon>
        <taxon>Dikarya</taxon>
        <taxon>Ascomycota</taxon>
        <taxon>Pezizomycotina</taxon>
        <taxon>Eurotiomycetes</taxon>
        <taxon>Eurotiomycetidae</taxon>
        <taxon>Eurotiales</taxon>
        <taxon>Trichocomaceae</taxon>
        <taxon>Talaromyces</taxon>
        <taxon>Talaromyces sect. Bacilispori</taxon>
    </lineage>
</organism>
<accession>A0AAD4KF26</accession>
<dbReference type="GeneID" id="70251437"/>
<dbReference type="Proteomes" id="UP001201262">
    <property type="component" value="Unassembled WGS sequence"/>
</dbReference>
<protein>
    <submittedName>
        <fullName evidence="1">Uncharacterized protein</fullName>
    </submittedName>
</protein>
<gene>
    <name evidence="1" type="ORF">BGW36DRAFT_432552</name>
</gene>
<sequence length="334" mass="37005">MPTEFLSRRLQHAVRTSGSTGLVLLELSTTCLQSRPGQTPKKQLAITLDYPLAAAWPKGTTSRDPRNFLWSSHITFNAPVSHITDGQLWQLAFDDYYYIGDDLERYSLDPETKYPLSLKVLAWGNGTILASGQKGDNSFTYAGPRSEVRLSLERCQTTYLKQRKDSTAKEHRRRGKCAEQMAAHLYYLSPTTTTNLPAQNARIGAVVYDPRTGVVFKARPCGNNPEDDWGCNLFVKDQNLRTLSTNIPAQPYSLDNLAGGGVQEGSDPTVWVNQKLLNSVDDFLLKNTGLGGTGAAPTYNTLMYVNRSDKFKSRISANSRGFALLKILIELGST</sequence>
<keyword evidence="2" id="KW-1185">Reference proteome</keyword>